<evidence type="ECO:0000256" key="1">
    <source>
        <dbReference type="SAM" id="MobiDB-lite"/>
    </source>
</evidence>
<dbReference type="Gene3D" id="3.10.10.10">
    <property type="entry name" value="HIV Type 1 Reverse Transcriptase, subunit A, domain 1"/>
    <property type="match status" value="1"/>
</dbReference>
<dbReference type="SUPFAM" id="SSF56672">
    <property type="entry name" value="DNA/RNA polymerases"/>
    <property type="match status" value="1"/>
</dbReference>
<dbReference type="InterPro" id="IPR043502">
    <property type="entry name" value="DNA/RNA_pol_sf"/>
</dbReference>
<dbReference type="InterPro" id="IPR052055">
    <property type="entry name" value="Hepadnavirus_pol/RT"/>
</dbReference>
<dbReference type="PANTHER" id="PTHR33050:SF7">
    <property type="entry name" value="RIBONUCLEASE H"/>
    <property type="match status" value="1"/>
</dbReference>
<proteinExistence type="predicted"/>
<gene>
    <name evidence="3" type="ORF">PHAECO_LOCUS2223</name>
</gene>
<dbReference type="OrthoDB" id="2348824at2759"/>
<evidence type="ECO:0000313" key="4">
    <source>
        <dbReference type="Proteomes" id="UP001153737"/>
    </source>
</evidence>
<evidence type="ECO:0000313" key="3">
    <source>
        <dbReference type="EMBL" id="CAG9815098.1"/>
    </source>
</evidence>
<dbReference type="PANTHER" id="PTHR33050">
    <property type="entry name" value="REVERSE TRANSCRIPTASE DOMAIN-CONTAINING PROTEIN"/>
    <property type="match status" value="1"/>
</dbReference>
<organism evidence="3 4">
    <name type="scientific">Phaedon cochleariae</name>
    <name type="common">Mustard beetle</name>
    <dbReference type="NCBI Taxonomy" id="80249"/>
    <lineage>
        <taxon>Eukaryota</taxon>
        <taxon>Metazoa</taxon>
        <taxon>Ecdysozoa</taxon>
        <taxon>Arthropoda</taxon>
        <taxon>Hexapoda</taxon>
        <taxon>Insecta</taxon>
        <taxon>Pterygota</taxon>
        <taxon>Neoptera</taxon>
        <taxon>Endopterygota</taxon>
        <taxon>Coleoptera</taxon>
        <taxon>Polyphaga</taxon>
        <taxon>Cucujiformia</taxon>
        <taxon>Chrysomeloidea</taxon>
        <taxon>Chrysomelidae</taxon>
        <taxon>Chrysomelinae</taxon>
        <taxon>Chrysomelini</taxon>
        <taxon>Phaedon</taxon>
    </lineage>
</organism>
<dbReference type="AlphaFoldDB" id="A0A9N9SAE2"/>
<evidence type="ECO:0000259" key="2">
    <source>
        <dbReference type="Pfam" id="PF00078"/>
    </source>
</evidence>
<accession>A0A9N9SAE2</accession>
<feature type="region of interest" description="Disordered" evidence="1">
    <location>
        <begin position="144"/>
        <end position="170"/>
    </location>
</feature>
<dbReference type="InterPro" id="IPR043128">
    <property type="entry name" value="Rev_trsase/Diguanyl_cyclase"/>
</dbReference>
<dbReference type="Gene3D" id="3.30.70.270">
    <property type="match status" value="1"/>
</dbReference>
<dbReference type="GO" id="GO:0071897">
    <property type="term" value="P:DNA biosynthetic process"/>
    <property type="evidence" value="ECO:0007669"/>
    <property type="project" value="UniProtKB-ARBA"/>
</dbReference>
<dbReference type="Pfam" id="PF00078">
    <property type="entry name" value="RVT_1"/>
    <property type="match status" value="1"/>
</dbReference>
<reference evidence="3" key="1">
    <citation type="submission" date="2022-01" db="EMBL/GenBank/DDBJ databases">
        <authorList>
            <person name="King R."/>
        </authorList>
    </citation>
    <scope>NUCLEOTIDE SEQUENCE</scope>
</reference>
<feature type="domain" description="Reverse transcriptase" evidence="2">
    <location>
        <begin position="138"/>
        <end position="264"/>
    </location>
</feature>
<keyword evidence="4" id="KW-1185">Reference proteome</keyword>
<dbReference type="Proteomes" id="UP001153737">
    <property type="component" value="Chromosome 11"/>
</dbReference>
<dbReference type="InterPro" id="IPR000477">
    <property type="entry name" value="RT_dom"/>
</dbReference>
<feature type="compositionally biased region" description="Basic and acidic residues" evidence="1">
    <location>
        <begin position="156"/>
        <end position="170"/>
    </location>
</feature>
<name>A0A9N9SAE2_PHACE</name>
<dbReference type="EMBL" id="OU896717">
    <property type="protein sequence ID" value="CAG9815098.1"/>
    <property type="molecule type" value="Genomic_DNA"/>
</dbReference>
<sequence>MASFNSSSSSSDREDSRVLKKCWKKQKLAKLKKEWEKNETKIRNFIRRKCDGLRECISSNRARAFGPSTFRGATNPSNGKNSLNHIRLHQIETLKTSQAVERVGQELSMPGFKKVRHTTSTTTTNYQTPSSPSMALKQNFREPTSNYGSKYKPSHKTLDTRVKKRGEEKNWAKRPPHFKFEDHKVAQYIISRNEFLAKIDLKDAYFFIPKAKTHGKYLKFNFNNTLWKFKVLPFGLSVAPHVFTNIFRPVPKKLRSEGLKSVVYWCTVKDTCIEHVRY</sequence>
<reference evidence="3" key="2">
    <citation type="submission" date="2022-10" db="EMBL/GenBank/DDBJ databases">
        <authorList>
            <consortium name="ENA_rothamsted_submissions"/>
            <consortium name="culmorum"/>
            <person name="King R."/>
        </authorList>
    </citation>
    <scope>NUCLEOTIDE SEQUENCE</scope>
</reference>
<protein>
    <recommendedName>
        <fullName evidence="2">Reverse transcriptase domain-containing protein</fullName>
    </recommendedName>
</protein>